<reference evidence="1 2" key="1">
    <citation type="submission" date="2019-12" db="EMBL/GenBank/DDBJ databases">
        <title>Isolation and biological characterization of an alkali-resistant Escherichia coli phage.</title>
        <authorList>
            <person name="Li Y."/>
            <person name="Wu G."/>
            <person name="Shu M."/>
            <person name="Zhong C."/>
        </authorList>
    </citation>
    <scope>NUCLEOTIDE SEQUENCE [LARGE SCALE GENOMIC DNA]</scope>
</reference>
<evidence type="ECO:0000313" key="2">
    <source>
        <dbReference type="Proteomes" id="UP000463977"/>
    </source>
</evidence>
<accession>A0A6B9SPA3</accession>
<evidence type="ECO:0008006" key="3">
    <source>
        <dbReference type="Google" id="ProtNLM"/>
    </source>
</evidence>
<evidence type="ECO:0000313" key="1">
    <source>
        <dbReference type="EMBL" id="QHJ72570.1"/>
    </source>
</evidence>
<dbReference type="EMBL" id="MN882542">
    <property type="protein sequence ID" value="QHJ72570.1"/>
    <property type="molecule type" value="Genomic_DNA"/>
</dbReference>
<keyword evidence="2" id="KW-1185">Reference proteome</keyword>
<sequence length="97" mass="11140">MTSLLNKVLKLGDSKMATIRAIVNSYGCYTLDAKFDIGGTDECFELVKTVIKQVIPDYNPTDDFWKDAVKEALNDEYHYHYWGDLIVSLYYNKQGCN</sequence>
<proteinExistence type="predicted"/>
<dbReference type="Proteomes" id="UP000463977">
    <property type="component" value="Segment"/>
</dbReference>
<name>A0A6B9SPA3_9CAUD</name>
<protein>
    <recommendedName>
        <fullName evidence="3">Phage protein</fullName>
    </recommendedName>
</protein>
<organism evidence="1 2">
    <name type="scientific">Escherichia phage JN01</name>
    <dbReference type="NCBI Taxonomy" id="2692737"/>
    <lineage>
        <taxon>Viruses</taxon>
        <taxon>Duplodnaviria</taxon>
        <taxon>Heunggongvirae</taxon>
        <taxon>Uroviricota</taxon>
        <taxon>Caudoviricetes</taxon>
        <taxon>Andersonviridae</taxon>
        <taxon>Ounavirinae</taxon>
        <taxon>Felixounavirus</taxon>
        <taxon>Felixounavirus JN01</taxon>
    </lineage>
</organism>